<proteinExistence type="predicted"/>
<dbReference type="HOGENOM" id="CLU_021098_1_0_1"/>
<dbReference type="EMBL" id="GL735339">
    <property type="protein sequence ID" value="EFX60911.1"/>
    <property type="molecule type" value="Genomic_DNA"/>
</dbReference>
<dbReference type="PANTHER" id="PTHR31350">
    <property type="entry name" value="SI:DKEY-261L7.2"/>
    <property type="match status" value="1"/>
</dbReference>
<dbReference type="KEGG" id="dpx:DAPPUDRAFT_341021"/>
<accession>E9I519</accession>
<dbReference type="InterPro" id="IPR011722">
    <property type="entry name" value="Hemimethylated_DNA-bd_dom"/>
</dbReference>
<feature type="domain" description="Protein SirB1 N-terminal" evidence="2">
    <location>
        <begin position="214"/>
        <end position="317"/>
    </location>
</feature>
<name>E9I519_DAPPU</name>
<dbReference type="Pfam" id="PF13369">
    <property type="entry name" value="Transglut_core2"/>
    <property type="match status" value="1"/>
</dbReference>
<feature type="domain" description="Hemimethylated DNA-binding" evidence="1">
    <location>
        <begin position="460"/>
        <end position="572"/>
    </location>
</feature>
<organism evidence="3 4">
    <name type="scientific">Daphnia pulex</name>
    <name type="common">Water flea</name>
    <dbReference type="NCBI Taxonomy" id="6669"/>
    <lineage>
        <taxon>Eukaryota</taxon>
        <taxon>Metazoa</taxon>
        <taxon>Ecdysozoa</taxon>
        <taxon>Arthropoda</taxon>
        <taxon>Crustacea</taxon>
        <taxon>Branchiopoda</taxon>
        <taxon>Diplostraca</taxon>
        <taxon>Cladocera</taxon>
        <taxon>Anomopoda</taxon>
        <taxon>Daphniidae</taxon>
        <taxon>Daphnia</taxon>
    </lineage>
</organism>
<protein>
    <recommendedName>
        <fullName evidence="5">Hemimethylated DNA-binding domain-containing protein</fullName>
    </recommendedName>
</protein>
<keyword evidence="4" id="KW-1185">Reference proteome</keyword>
<dbReference type="InterPro" id="IPR032698">
    <property type="entry name" value="SirB1_N"/>
</dbReference>
<dbReference type="GO" id="GO:0003677">
    <property type="term" value="F:DNA binding"/>
    <property type="evidence" value="ECO:0007669"/>
    <property type="project" value="InterPro"/>
</dbReference>
<dbReference type="PhylomeDB" id="E9I519"/>
<dbReference type="PANTHER" id="PTHR31350:SF21">
    <property type="entry name" value="F-BOX ONLY PROTEIN 21"/>
    <property type="match status" value="1"/>
</dbReference>
<dbReference type="Pfam" id="PF08755">
    <property type="entry name" value="YccV-like"/>
    <property type="match status" value="1"/>
</dbReference>
<dbReference type="Proteomes" id="UP000000305">
    <property type="component" value="Unassembled WGS sequence"/>
</dbReference>
<evidence type="ECO:0000313" key="3">
    <source>
        <dbReference type="EMBL" id="EFX60911.1"/>
    </source>
</evidence>
<dbReference type="AlphaFoldDB" id="E9I519"/>
<dbReference type="OrthoDB" id="28868at2759"/>
<dbReference type="eggNOG" id="ENOG502QS7Z">
    <property type="taxonomic scope" value="Eukaryota"/>
</dbReference>
<evidence type="ECO:0000259" key="2">
    <source>
        <dbReference type="Pfam" id="PF13369"/>
    </source>
</evidence>
<evidence type="ECO:0000259" key="1">
    <source>
        <dbReference type="Pfam" id="PF08755"/>
    </source>
</evidence>
<gene>
    <name evidence="3" type="ORF">DAPPUDRAFT_341021</name>
</gene>
<evidence type="ECO:0008006" key="5">
    <source>
        <dbReference type="Google" id="ProtNLM"/>
    </source>
</evidence>
<reference evidence="3 4" key="1">
    <citation type="journal article" date="2011" name="Science">
        <title>The ecoresponsive genome of Daphnia pulex.</title>
        <authorList>
            <person name="Colbourne J.K."/>
            <person name="Pfrender M.E."/>
            <person name="Gilbert D."/>
            <person name="Thomas W.K."/>
            <person name="Tucker A."/>
            <person name="Oakley T.H."/>
            <person name="Tokishita S."/>
            <person name="Aerts A."/>
            <person name="Arnold G.J."/>
            <person name="Basu M.K."/>
            <person name="Bauer D.J."/>
            <person name="Caceres C.E."/>
            <person name="Carmel L."/>
            <person name="Casola C."/>
            <person name="Choi J.H."/>
            <person name="Detter J.C."/>
            <person name="Dong Q."/>
            <person name="Dusheyko S."/>
            <person name="Eads B.D."/>
            <person name="Frohlich T."/>
            <person name="Geiler-Samerotte K.A."/>
            <person name="Gerlach D."/>
            <person name="Hatcher P."/>
            <person name="Jogdeo S."/>
            <person name="Krijgsveld J."/>
            <person name="Kriventseva E.V."/>
            <person name="Kultz D."/>
            <person name="Laforsch C."/>
            <person name="Lindquist E."/>
            <person name="Lopez J."/>
            <person name="Manak J.R."/>
            <person name="Muller J."/>
            <person name="Pangilinan J."/>
            <person name="Patwardhan R.P."/>
            <person name="Pitluck S."/>
            <person name="Pritham E.J."/>
            <person name="Rechtsteiner A."/>
            <person name="Rho M."/>
            <person name="Rogozin I.B."/>
            <person name="Sakarya O."/>
            <person name="Salamov A."/>
            <person name="Schaack S."/>
            <person name="Shapiro H."/>
            <person name="Shiga Y."/>
            <person name="Skalitzky C."/>
            <person name="Smith Z."/>
            <person name="Souvorov A."/>
            <person name="Sung W."/>
            <person name="Tang Z."/>
            <person name="Tsuchiya D."/>
            <person name="Tu H."/>
            <person name="Vos H."/>
            <person name="Wang M."/>
            <person name="Wolf Y.I."/>
            <person name="Yamagata H."/>
            <person name="Yamada T."/>
            <person name="Ye Y."/>
            <person name="Shaw J.R."/>
            <person name="Andrews J."/>
            <person name="Crease T.J."/>
            <person name="Tang H."/>
            <person name="Lucas S.M."/>
            <person name="Robertson H.M."/>
            <person name="Bork P."/>
            <person name="Koonin E.V."/>
            <person name="Zdobnov E.M."/>
            <person name="Grigoriev I.V."/>
            <person name="Lynch M."/>
            <person name="Boore J.L."/>
        </authorList>
    </citation>
    <scope>NUCLEOTIDE SEQUENCE [LARGE SCALE GENOMIC DNA]</scope>
</reference>
<dbReference type="InParanoid" id="E9I519"/>
<sequence>MESIISTSHSLLSFSNEILINHIFSCDNLTITDLFHLMLSCSQLHDIIVDSNQLWMCKFSQRWPLVHKRIQDRHNVDWRNWVSLRLRVIQEVKDTVMSMSSECYPLGKLVNPLHDVEKWIELGHPISTFVEDELCEWVWNEEMSNQLTLTHYSNVVLFKLRIGMLRKNLLNIIMEEPNSQNAFFEGAKLISNWFYFTSDREVNLTALLDVEICLQTIAETVKRVLLQSRDSQSTEDILKAIDQVLFVEMGLRAYNATDSIKWNHPCASIHNVLETFVGYPAILCVIYMEVAARLGVACEPIYVDSLSSPEELFLRCRVESDVFFVGVCGDAGFIDPARVNPTLMDRPGVTSQVLFRHMLYDVIFYDESRLYQTNSSEDLSALRMAVRLACILCPLETRKILYAELCLKDEQEVDDAHQLLLSAGIGYDNPVMANCLSTLSTQNAEIGAAKVPRHRLPSIEFTVGLVMNCNCRHNEGYLRRDLCVIVSWDESFRVVSLKKWGMWWEPITHGFNLKQPYYHVIFFEPDDPLDASNHLYVPQEALELWSAYHEYHDYQSPHNPGLFIYFKCFDGHRYVPNDEHAAHFPEDDAVALSLIDG</sequence>
<evidence type="ECO:0000313" key="4">
    <source>
        <dbReference type="Proteomes" id="UP000000305"/>
    </source>
</evidence>